<gene>
    <name evidence="2" type="ORF">B0T18DRAFT_390067</name>
</gene>
<feature type="signal peptide" evidence="1">
    <location>
        <begin position="1"/>
        <end position="20"/>
    </location>
</feature>
<organism evidence="2 3">
    <name type="scientific">Schizothecium vesticola</name>
    <dbReference type="NCBI Taxonomy" id="314040"/>
    <lineage>
        <taxon>Eukaryota</taxon>
        <taxon>Fungi</taxon>
        <taxon>Dikarya</taxon>
        <taxon>Ascomycota</taxon>
        <taxon>Pezizomycotina</taxon>
        <taxon>Sordariomycetes</taxon>
        <taxon>Sordariomycetidae</taxon>
        <taxon>Sordariales</taxon>
        <taxon>Schizotheciaceae</taxon>
        <taxon>Schizothecium</taxon>
    </lineage>
</organism>
<dbReference type="EMBL" id="JAUKUD010000004">
    <property type="protein sequence ID" value="KAK0745448.1"/>
    <property type="molecule type" value="Genomic_DNA"/>
</dbReference>
<evidence type="ECO:0000313" key="3">
    <source>
        <dbReference type="Proteomes" id="UP001172155"/>
    </source>
</evidence>
<evidence type="ECO:0000313" key="2">
    <source>
        <dbReference type="EMBL" id="KAK0745448.1"/>
    </source>
</evidence>
<dbReference type="Proteomes" id="UP001172155">
    <property type="component" value="Unassembled WGS sequence"/>
</dbReference>
<evidence type="ECO:0008006" key="4">
    <source>
        <dbReference type="Google" id="ProtNLM"/>
    </source>
</evidence>
<accession>A0AA40ETZ8</accession>
<dbReference type="AlphaFoldDB" id="A0AA40ETZ8"/>
<feature type="chain" id="PRO_5041214091" description="Secreted protein" evidence="1">
    <location>
        <begin position="21"/>
        <end position="110"/>
    </location>
</feature>
<sequence>MSLCFIGTFLLTLCCYSVLGDYPEGDVKDHHDYLPSLKIALLWYNRGHGKEGYYPPSIGIRKPLNGSGQYSWKPNLYQVAALGKLQWLGLTVVTKSGFGKQPPESTSPKH</sequence>
<evidence type="ECO:0000256" key="1">
    <source>
        <dbReference type="SAM" id="SignalP"/>
    </source>
</evidence>
<keyword evidence="1" id="KW-0732">Signal</keyword>
<reference evidence="2" key="1">
    <citation type="submission" date="2023-06" db="EMBL/GenBank/DDBJ databases">
        <title>Genome-scale phylogeny and comparative genomics of the fungal order Sordariales.</title>
        <authorList>
            <consortium name="Lawrence Berkeley National Laboratory"/>
            <person name="Hensen N."/>
            <person name="Bonometti L."/>
            <person name="Westerberg I."/>
            <person name="Brannstrom I.O."/>
            <person name="Guillou S."/>
            <person name="Cros-Aarteil S."/>
            <person name="Calhoun S."/>
            <person name="Haridas S."/>
            <person name="Kuo A."/>
            <person name="Mondo S."/>
            <person name="Pangilinan J."/>
            <person name="Riley R."/>
            <person name="LaButti K."/>
            <person name="Andreopoulos B."/>
            <person name="Lipzen A."/>
            <person name="Chen C."/>
            <person name="Yanf M."/>
            <person name="Daum C."/>
            <person name="Ng V."/>
            <person name="Clum A."/>
            <person name="Steindorff A."/>
            <person name="Ohm R."/>
            <person name="Martin F."/>
            <person name="Silar P."/>
            <person name="Natvig D."/>
            <person name="Lalanne C."/>
            <person name="Gautier V."/>
            <person name="Ament-velasquez S.L."/>
            <person name="Kruys A."/>
            <person name="Hutchinson M.I."/>
            <person name="Powell A.J."/>
            <person name="Barry K."/>
            <person name="Miller A.N."/>
            <person name="Grigoriev I.V."/>
            <person name="Debuchy R."/>
            <person name="Gladieux P."/>
            <person name="Thoren M.H."/>
            <person name="Johannesson H."/>
        </authorList>
    </citation>
    <scope>NUCLEOTIDE SEQUENCE</scope>
    <source>
        <strain evidence="2">SMH3187-1</strain>
    </source>
</reference>
<name>A0AA40ETZ8_9PEZI</name>
<proteinExistence type="predicted"/>
<keyword evidence="3" id="KW-1185">Reference proteome</keyword>
<comment type="caution">
    <text evidence="2">The sequence shown here is derived from an EMBL/GenBank/DDBJ whole genome shotgun (WGS) entry which is preliminary data.</text>
</comment>
<protein>
    <recommendedName>
        <fullName evidence="4">Secreted protein</fullName>
    </recommendedName>
</protein>